<protein>
    <submittedName>
        <fullName evidence="1">Bacteriocin family protein</fullName>
    </submittedName>
</protein>
<dbReference type="Gene3D" id="3.30.2400.30">
    <property type="match status" value="1"/>
</dbReference>
<accession>A0ABT2PPM9</accession>
<proteinExistence type="predicted"/>
<dbReference type="Proteomes" id="UP001525968">
    <property type="component" value="Unassembled WGS sequence"/>
</dbReference>
<keyword evidence="2" id="KW-1185">Reference proteome</keyword>
<comment type="caution">
    <text evidence="1">The sequence shown here is derived from an EMBL/GenBank/DDBJ whole genome shotgun (WGS) entry which is preliminary data.</text>
</comment>
<dbReference type="InterPro" id="IPR046227">
    <property type="entry name" value="DUF6260"/>
</dbReference>
<dbReference type="EMBL" id="JAODYH010000008">
    <property type="protein sequence ID" value="MCT9812425.1"/>
    <property type="molecule type" value="Genomic_DNA"/>
</dbReference>
<dbReference type="RefSeq" id="WP_261501672.1">
    <property type="nucleotide sequence ID" value="NZ_JAODYH010000008.1"/>
</dbReference>
<reference evidence="1 2" key="1">
    <citation type="submission" date="2022-09" db="EMBL/GenBank/DDBJ databases">
        <title>Draft genome of isolate Be4.</title>
        <authorList>
            <person name="Sanchez-Castro I."/>
            <person name="Martinez-Rodriguez P."/>
            <person name="Descostes M."/>
            <person name="Merroun M."/>
        </authorList>
    </citation>
    <scope>NUCLEOTIDE SEQUENCE [LARGE SCALE GENOMIC DNA]</scope>
    <source>
        <strain evidence="1 2">Be4</strain>
    </source>
</reference>
<evidence type="ECO:0000313" key="2">
    <source>
        <dbReference type="Proteomes" id="UP001525968"/>
    </source>
</evidence>
<dbReference type="Pfam" id="PF19774">
    <property type="entry name" value="DUF6260"/>
    <property type="match status" value="1"/>
</dbReference>
<evidence type="ECO:0000313" key="1">
    <source>
        <dbReference type="EMBL" id="MCT9812425.1"/>
    </source>
</evidence>
<name>A0ABT2PPM9_9BURK</name>
<organism evidence="1 2">
    <name type="scientific">Acidovorax bellezanensis</name>
    <dbReference type="NCBI Taxonomy" id="2976702"/>
    <lineage>
        <taxon>Bacteria</taxon>
        <taxon>Pseudomonadati</taxon>
        <taxon>Pseudomonadota</taxon>
        <taxon>Betaproteobacteria</taxon>
        <taxon>Burkholderiales</taxon>
        <taxon>Comamonadaceae</taxon>
        <taxon>Acidovorax</taxon>
    </lineage>
</organism>
<gene>
    <name evidence="1" type="ORF">N0K08_17415</name>
</gene>
<sequence>MLIFTNEQQTAIMAARAGFNTRATAMAAGIVAGLEGNSLAIPLDAWRRIDTRVQQISRTRLQMFNRLAAASTIPVSIADLVNFYPQVSDSGEVLVTMDGRNAAKADQAVVKYAGTPVPILNSTARFGWRQMEVIRKGGGMIDTATIGNHQRKVAEKLEDMVLNGLSGIEVDGNVIYGLRNLPARNTFVHGFTLATATGAQWLSVIKQAIAAAMGDNQYGQVTLFVNQADYTAADTTDYAANYSGTILQRLNAVNQIKEIVPVASVPPNEVLGIVDIDGGEWGGILSAMPVVTRPKNRIEPEDDYLFSVMAAAAPQFRSDYIGQSAFLHGTQA</sequence>